<reference evidence="3 4" key="1">
    <citation type="submission" date="2020-07" db="EMBL/GenBank/DDBJ databases">
        <title>Taxonomic revisions and descriptions of new bacterial species based on genomic comparisons in the high-G+C-content subgroup of the family Alcaligenaceae.</title>
        <authorList>
            <person name="Szabo A."/>
            <person name="Felfoldi T."/>
        </authorList>
    </citation>
    <scope>NUCLEOTIDE SEQUENCE [LARGE SCALE GENOMIC DNA]</scope>
    <source>
        <strain evidence="3 4">DSM 25264</strain>
    </source>
</reference>
<organism evidence="3 4">
    <name type="scientific">Allopusillimonas soli</name>
    <dbReference type="NCBI Taxonomy" id="659016"/>
    <lineage>
        <taxon>Bacteria</taxon>
        <taxon>Pseudomonadati</taxon>
        <taxon>Pseudomonadota</taxon>
        <taxon>Betaproteobacteria</taxon>
        <taxon>Burkholderiales</taxon>
        <taxon>Alcaligenaceae</taxon>
        <taxon>Allopusillimonas</taxon>
    </lineage>
</organism>
<proteinExistence type="predicted"/>
<name>A0A853FAD8_9BURK</name>
<keyword evidence="2" id="KW-1133">Transmembrane helix</keyword>
<comment type="caution">
    <text evidence="3">The sequence shown here is derived from an EMBL/GenBank/DDBJ whole genome shotgun (WGS) entry which is preliminary data.</text>
</comment>
<evidence type="ECO:0000313" key="4">
    <source>
        <dbReference type="Proteomes" id="UP000580517"/>
    </source>
</evidence>
<keyword evidence="2" id="KW-0812">Transmembrane</keyword>
<dbReference type="GO" id="GO:0055085">
    <property type="term" value="P:transmembrane transport"/>
    <property type="evidence" value="ECO:0007669"/>
    <property type="project" value="InterPro"/>
</dbReference>
<evidence type="ECO:0000313" key="3">
    <source>
        <dbReference type="EMBL" id="NYT36947.1"/>
    </source>
</evidence>
<dbReference type="Pfam" id="PF04120">
    <property type="entry name" value="Iron_permease"/>
    <property type="match status" value="1"/>
</dbReference>
<gene>
    <name evidence="3" type="ORF">H0A68_08690</name>
</gene>
<sequence length="144" mass="15935">MHEHFRKFAENTSKAAGSPWGFCMAVALVLLWAITGPIFGYSDTWQLIINTGTTIVTFMMVFLIQNTQNRDSLTLQLKLDELLCAMKGARSGMVDLEQLSEEELATLREQFRELAHAQSKPNGSAPTHNETVPARAPIEGSPAE</sequence>
<dbReference type="OrthoDB" id="119761at2"/>
<dbReference type="EMBL" id="JACCEW010000002">
    <property type="protein sequence ID" value="NYT36947.1"/>
    <property type="molecule type" value="Genomic_DNA"/>
</dbReference>
<dbReference type="AlphaFoldDB" id="A0A853FAD8"/>
<evidence type="ECO:0000256" key="2">
    <source>
        <dbReference type="SAM" id="Phobius"/>
    </source>
</evidence>
<keyword evidence="2" id="KW-0472">Membrane</keyword>
<protein>
    <submittedName>
        <fullName evidence="3">Low affinity iron permease family protein</fullName>
    </submittedName>
</protein>
<accession>A0A853FAD8</accession>
<feature type="transmembrane region" description="Helical" evidence="2">
    <location>
        <begin position="45"/>
        <end position="64"/>
    </location>
</feature>
<dbReference type="RefSeq" id="WP_129968867.1">
    <property type="nucleotide sequence ID" value="NZ_JACCEW010000002.1"/>
</dbReference>
<feature type="transmembrane region" description="Helical" evidence="2">
    <location>
        <begin position="20"/>
        <end position="39"/>
    </location>
</feature>
<dbReference type="InterPro" id="IPR007251">
    <property type="entry name" value="Iron_permease_Fet4"/>
</dbReference>
<keyword evidence="4" id="KW-1185">Reference proteome</keyword>
<evidence type="ECO:0000256" key="1">
    <source>
        <dbReference type="SAM" id="MobiDB-lite"/>
    </source>
</evidence>
<dbReference type="Proteomes" id="UP000580517">
    <property type="component" value="Unassembled WGS sequence"/>
</dbReference>
<feature type="compositionally biased region" description="Polar residues" evidence="1">
    <location>
        <begin position="119"/>
        <end position="130"/>
    </location>
</feature>
<feature type="region of interest" description="Disordered" evidence="1">
    <location>
        <begin position="114"/>
        <end position="144"/>
    </location>
</feature>